<comment type="caution">
    <text evidence="1">The sequence shown here is derived from an EMBL/GenBank/DDBJ whole genome shotgun (WGS) entry which is preliminary data.</text>
</comment>
<dbReference type="AlphaFoldDB" id="A0A2S5TFP1"/>
<dbReference type="OrthoDB" id="6681382at2"/>
<evidence type="ECO:0000313" key="1">
    <source>
        <dbReference type="EMBL" id="PPE73752.1"/>
    </source>
</evidence>
<name>A0A2S5TFP1_9GAMM</name>
<dbReference type="EMBL" id="PSNW01000006">
    <property type="protein sequence ID" value="PPE73752.1"/>
    <property type="molecule type" value="Genomic_DNA"/>
</dbReference>
<evidence type="ECO:0008006" key="3">
    <source>
        <dbReference type="Google" id="ProtNLM"/>
    </source>
</evidence>
<dbReference type="Pfam" id="PF10014">
    <property type="entry name" value="2OG-Fe_Oxy_2"/>
    <property type="match status" value="1"/>
</dbReference>
<evidence type="ECO:0000313" key="2">
    <source>
        <dbReference type="Proteomes" id="UP000238220"/>
    </source>
</evidence>
<dbReference type="GO" id="GO:0051213">
    <property type="term" value="F:dioxygenase activity"/>
    <property type="evidence" value="ECO:0007669"/>
    <property type="project" value="InterPro"/>
</dbReference>
<dbReference type="Gene3D" id="2.60.120.620">
    <property type="entry name" value="q2cbj1_9rhob like domain"/>
    <property type="match status" value="1"/>
</dbReference>
<gene>
    <name evidence="1" type="ORF">C3942_12530</name>
</gene>
<dbReference type="InterPro" id="IPR018724">
    <property type="entry name" value="2OG-Fe_dioxygenase"/>
</dbReference>
<keyword evidence="2" id="KW-1185">Reference proteome</keyword>
<organism evidence="1 2">
    <name type="scientific">Solimonas fluminis</name>
    <dbReference type="NCBI Taxonomy" id="2086571"/>
    <lineage>
        <taxon>Bacteria</taxon>
        <taxon>Pseudomonadati</taxon>
        <taxon>Pseudomonadota</taxon>
        <taxon>Gammaproteobacteria</taxon>
        <taxon>Nevskiales</taxon>
        <taxon>Nevskiaceae</taxon>
        <taxon>Solimonas</taxon>
    </lineage>
</organism>
<accession>A0A2S5TFP1</accession>
<sequence length="247" mass="27094">MSPPASPGLPALETPLAREGHVFLQGEPMRALLEAAGSLSDWDSFAASWNGLELDRHMADGGRYRRRRHAVYAAGRDGPVERQPHQPHYQSRDYNRLNGGVARWFEPILPEIGSGASLDTLLRFCRGLFGRLSPQVANWHIEAHQFRIEARAGEAGQPTPEGVHRDGVDWVLVLLVRRQNIASGVTTIHRPDGSPLGSFTLTAPCDATLIDDSRVYHGVTAVQPLDPAQPAYRDVLVLTFRSEAAAS</sequence>
<dbReference type="Proteomes" id="UP000238220">
    <property type="component" value="Unassembled WGS sequence"/>
</dbReference>
<reference evidence="1 2" key="1">
    <citation type="submission" date="2018-02" db="EMBL/GenBank/DDBJ databases">
        <title>Genome sequencing of Solimonas sp. HR-BB.</title>
        <authorList>
            <person name="Lee Y."/>
            <person name="Jeon C.O."/>
        </authorList>
    </citation>
    <scope>NUCLEOTIDE SEQUENCE [LARGE SCALE GENOMIC DNA]</scope>
    <source>
        <strain evidence="1 2">HR-BB</strain>
    </source>
</reference>
<protein>
    <recommendedName>
        <fullName evidence="3">2OG-Fe dioxygenase family protein</fullName>
    </recommendedName>
</protein>
<proteinExistence type="predicted"/>